<comment type="caution">
    <text evidence="2">The sequence shown here is derived from an EMBL/GenBank/DDBJ whole genome shotgun (WGS) entry which is preliminary data.</text>
</comment>
<sequence>MKVFLSEVAETKLLELNDYLLGKWNLKVRNDFIKKFSSKIAQISNQPESCPQSNVLLQNKLLFIIE</sequence>
<evidence type="ECO:0000256" key="1">
    <source>
        <dbReference type="ARBA" id="ARBA00022649"/>
    </source>
</evidence>
<keyword evidence="1" id="KW-1277">Toxin-antitoxin system</keyword>
<dbReference type="InterPro" id="IPR007712">
    <property type="entry name" value="RelE/ParE_toxin"/>
</dbReference>
<name>A0ABW8XWJ6_9FLAO</name>
<accession>A0ABW8XWJ6</accession>
<keyword evidence="3" id="KW-1185">Reference proteome</keyword>
<organism evidence="2 3">
    <name type="scientific">Flavobacterium plantiphilum</name>
    <dbReference type="NCBI Taxonomy" id="3163297"/>
    <lineage>
        <taxon>Bacteria</taxon>
        <taxon>Pseudomonadati</taxon>
        <taxon>Bacteroidota</taxon>
        <taxon>Flavobacteriia</taxon>
        <taxon>Flavobacteriales</taxon>
        <taxon>Flavobacteriaceae</taxon>
        <taxon>Flavobacterium</taxon>
    </lineage>
</organism>
<dbReference type="EMBL" id="JBELQA010000009">
    <property type="protein sequence ID" value="MFL9832028.1"/>
    <property type="molecule type" value="Genomic_DNA"/>
</dbReference>
<evidence type="ECO:0000313" key="2">
    <source>
        <dbReference type="EMBL" id="MFL9832028.1"/>
    </source>
</evidence>
<reference evidence="2 3" key="1">
    <citation type="submission" date="2024-06" db="EMBL/GenBank/DDBJ databases">
        <authorList>
            <person name="Kaempfer P."/>
            <person name="Viver T."/>
        </authorList>
    </citation>
    <scope>NUCLEOTIDE SEQUENCE [LARGE SCALE GENOMIC DNA]</scope>
    <source>
        <strain evidence="2 3">ST-87</strain>
    </source>
</reference>
<proteinExistence type="predicted"/>
<dbReference type="Pfam" id="PF05016">
    <property type="entry name" value="ParE_toxin"/>
    <property type="match status" value="1"/>
</dbReference>
<dbReference type="InterPro" id="IPR035093">
    <property type="entry name" value="RelE/ParE_toxin_dom_sf"/>
</dbReference>
<dbReference type="Gene3D" id="3.30.2310.20">
    <property type="entry name" value="RelE-like"/>
    <property type="match status" value="1"/>
</dbReference>
<dbReference type="RefSeq" id="WP_408082479.1">
    <property type="nucleotide sequence ID" value="NZ_JBELQA010000009.1"/>
</dbReference>
<evidence type="ECO:0000313" key="3">
    <source>
        <dbReference type="Proteomes" id="UP001629260"/>
    </source>
</evidence>
<dbReference type="Proteomes" id="UP001629260">
    <property type="component" value="Unassembled WGS sequence"/>
</dbReference>
<gene>
    <name evidence="2" type="ORF">ABS764_14345</name>
</gene>
<protein>
    <submittedName>
        <fullName evidence="2">Type II toxin-antitoxin system RelE/ParE family toxin</fullName>
    </submittedName>
</protein>